<feature type="transmembrane region" description="Helical" evidence="1">
    <location>
        <begin position="158"/>
        <end position="176"/>
    </location>
</feature>
<evidence type="ECO:0000313" key="2">
    <source>
        <dbReference type="EMBL" id="SDF19205.1"/>
    </source>
</evidence>
<dbReference type="STRING" id="104663.SAMN04488121_1011081"/>
<proteinExistence type="predicted"/>
<dbReference type="Proteomes" id="UP000199045">
    <property type="component" value="Unassembled WGS sequence"/>
</dbReference>
<name>A0A1G7J2U6_CHIFI</name>
<feature type="transmembrane region" description="Helical" evidence="1">
    <location>
        <begin position="132"/>
        <end position="152"/>
    </location>
</feature>
<protein>
    <submittedName>
        <fullName evidence="2">Putative zincin peptidase</fullName>
    </submittedName>
</protein>
<evidence type="ECO:0000256" key="1">
    <source>
        <dbReference type="SAM" id="Phobius"/>
    </source>
</evidence>
<keyword evidence="1" id="KW-1133">Transmembrane helix</keyword>
<keyword evidence="1" id="KW-0472">Membrane</keyword>
<organism evidence="2 3">
    <name type="scientific">Chitinophaga filiformis</name>
    <name type="common">Myxococcus filiformis</name>
    <name type="synonym">Flexibacter filiformis</name>
    <dbReference type="NCBI Taxonomy" id="104663"/>
    <lineage>
        <taxon>Bacteria</taxon>
        <taxon>Pseudomonadati</taxon>
        <taxon>Bacteroidota</taxon>
        <taxon>Chitinophagia</taxon>
        <taxon>Chitinophagales</taxon>
        <taxon>Chitinophagaceae</taxon>
        <taxon>Chitinophaga</taxon>
    </lineage>
</organism>
<evidence type="ECO:0000313" key="3">
    <source>
        <dbReference type="Proteomes" id="UP000199045"/>
    </source>
</evidence>
<feature type="transmembrane region" description="Helical" evidence="1">
    <location>
        <begin position="94"/>
        <end position="111"/>
    </location>
</feature>
<reference evidence="2 3" key="1">
    <citation type="submission" date="2016-10" db="EMBL/GenBank/DDBJ databases">
        <authorList>
            <person name="de Groot N.N."/>
        </authorList>
    </citation>
    <scope>NUCLEOTIDE SEQUENCE [LARGE SCALE GENOMIC DNA]</scope>
    <source>
        <strain evidence="2 3">DSM 527</strain>
    </source>
</reference>
<keyword evidence="1" id="KW-0812">Transmembrane</keyword>
<dbReference type="OrthoDB" id="258743at2"/>
<dbReference type="AlphaFoldDB" id="A0A1G7J2U6"/>
<sequence>MMIPGVYMALITFPGVVVHEFAHQLFCRLCGVAIFDVKYFQMADPVGYVQHEPVKKPFHQLLISVGPFIVNNILALAIAFPAAIPVFMFNDGSLFDFLLLYLGLSIAMHAFPSTTDAKVMWETIWHGKNVPLWLKIITVPITGLIYAGAMGAVMWLDLVWGMGVAFGLPILIVKFLSQVM</sequence>
<gene>
    <name evidence="2" type="ORF">SAMN04488121_1011081</name>
</gene>
<accession>A0A1G7J2U6</accession>
<dbReference type="EMBL" id="FNBN01000001">
    <property type="protein sequence ID" value="SDF19205.1"/>
    <property type="molecule type" value="Genomic_DNA"/>
</dbReference>
<feature type="transmembrane region" description="Helical" evidence="1">
    <location>
        <begin position="61"/>
        <end position="88"/>
    </location>
</feature>